<keyword evidence="2" id="KW-0813">Transport</keyword>
<keyword evidence="4" id="KW-0067">ATP-binding</keyword>
<dbReference type="Proteomes" id="UP001500394">
    <property type="component" value="Unassembled WGS sequence"/>
</dbReference>
<dbReference type="SUPFAM" id="SSF52540">
    <property type="entry name" value="P-loop containing nucleoside triphosphate hydrolases"/>
    <property type="match status" value="1"/>
</dbReference>
<evidence type="ECO:0000313" key="7">
    <source>
        <dbReference type="Proteomes" id="UP001500394"/>
    </source>
</evidence>
<dbReference type="PANTHER" id="PTHR43335">
    <property type="entry name" value="ABC TRANSPORTER, ATP-BINDING PROTEIN"/>
    <property type="match status" value="1"/>
</dbReference>
<dbReference type="RefSeq" id="WP_039053471.1">
    <property type="nucleotide sequence ID" value="NZ_BAABGR010000003.1"/>
</dbReference>
<evidence type="ECO:0000256" key="2">
    <source>
        <dbReference type="ARBA" id="ARBA00022448"/>
    </source>
</evidence>
<keyword evidence="7" id="KW-1185">Reference proteome</keyword>
<dbReference type="Pfam" id="PF00005">
    <property type="entry name" value="ABC_tran"/>
    <property type="match status" value="1"/>
</dbReference>
<evidence type="ECO:0000259" key="5">
    <source>
        <dbReference type="PROSITE" id="PS50893"/>
    </source>
</evidence>
<dbReference type="PANTHER" id="PTHR43335:SF4">
    <property type="entry name" value="ABC TRANSPORTER, ATP-BINDING PROTEIN"/>
    <property type="match status" value="1"/>
</dbReference>
<evidence type="ECO:0000256" key="4">
    <source>
        <dbReference type="ARBA" id="ARBA00022840"/>
    </source>
</evidence>
<reference evidence="7" key="1">
    <citation type="journal article" date="2019" name="Int. J. Syst. Evol. Microbiol.">
        <title>The Global Catalogue of Microorganisms (GCM) 10K type strain sequencing project: providing services to taxonomists for standard genome sequencing and annotation.</title>
        <authorList>
            <consortium name="The Broad Institute Genomics Platform"/>
            <consortium name="The Broad Institute Genome Sequencing Center for Infectious Disease"/>
            <person name="Wu L."/>
            <person name="Ma J."/>
        </authorList>
    </citation>
    <scope>NUCLEOTIDE SEQUENCE [LARGE SCALE GENOMIC DNA]</scope>
    <source>
        <strain evidence="7">JCM 17858</strain>
    </source>
</reference>
<comment type="caution">
    <text evidence="6">The sequence shown here is derived from an EMBL/GenBank/DDBJ whole genome shotgun (WGS) entry which is preliminary data.</text>
</comment>
<protein>
    <recommendedName>
        <fullName evidence="5">ABC transporter domain-containing protein</fullName>
    </recommendedName>
</protein>
<dbReference type="PROSITE" id="PS50893">
    <property type="entry name" value="ABC_TRANSPORTER_2"/>
    <property type="match status" value="1"/>
</dbReference>
<keyword evidence="3" id="KW-0547">Nucleotide-binding</keyword>
<gene>
    <name evidence="6" type="ORF">GCM10023173_01870</name>
</gene>
<evidence type="ECO:0000256" key="1">
    <source>
        <dbReference type="ARBA" id="ARBA00005417"/>
    </source>
</evidence>
<dbReference type="InterPro" id="IPR027417">
    <property type="entry name" value="P-loop_NTPase"/>
</dbReference>
<dbReference type="EMBL" id="BAABGR010000003">
    <property type="protein sequence ID" value="GAA4510461.1"/>
    <property type="molecule type" value="Genomic_DNA"/>
</dbReference>
<dbReference type="InterPro" id="IPR003593">
    <property type="entry name" value="AAA+_ATPase"/>
</dbReference>
<feature type="domain" description="ABC transporter" evidence="5">
    <location>
        <begin position="6"/>
        <end position="237"/>
    </location>
</feature>
<dbReference type="Gene3D" id="3.40.50.300">
    <property type="entry name" value="P-loop containing nucleotide triphosphate hydrolases"/>
    <property type="match status" value="1"/>
</dbReference>
<evidence type="ECO:0000313" key="6">
    <source>
        <dbReference type="EMBL" id="GAA4510461.1"/>
    </source>
</evidence>
<name>A0ABP8QTG2_9SPHI</name>
<comment type="similarity">
    <text evidence="1">Belongs to the ABC transporter superfamily.</text>
</comment>
<sequence>MNNPIIELTDLTKCYGKKTAVDRLNLKIYSGEIFGLLGPNGAGKTTSILMMLGLTEPTSGTATICGYNATRNPLQVKKLVGYLPDNVGFYPDMTAVENLCFIAQLNGLAEEEAKKSAKELLEVVGLEANSDSKTGTFSRGMKQRLGLAEVLIKKPKVIILDEPTLGIDPSGVNEFLELIQRLSREQKLTVLMSSHHLHQVQRVCDRVGIFVDGKMIVEGPIDSLAQKLQMHEGFKTVIQLASEIENPTVLEKALQDIEGYKSLSVKQDTLHVLASKDITAEAVRALVYQNANIVSVQRNGYSLDDIYSKYFESSNQREVKHERKRK</sequence>
<dbReference type="InterPro" id="IPR003439">
    <property type="entry name" value="ABC_transporter-like_ATP-bd"/>
</dbReference>
<organism evidence="6 7">
    <name type="scientific">Sphingobacterium thermophilum</name>
    <dbReference type="NCBI Taxonomy" id="768534"/>
    <lineage>
        <taxon>Bacteria</taxon>
        <taxon>Pseudomonadati</taxon>
        <taxon>Bacteroidota</taxon>
        <taxon>Sphingobacteriia</taxon>
        <taxon>Sphingobacteriales</taxon>
        <taxon>Sphingobacteriaceae</taxon>
        <taxon>Sphingobacterium</taxon>
    </lineage>
</organism>
<dbReference type="CDD" id="cd03230">
    <property type="entry name" value="ABC_DR_subfamily_A"/>
    <property type="match status" value="1"/>
</dbReference>
<evidence type="ECO:0000256" key="3">
    <source>
        <dbReference type="ARBA" id="ARBA00022741"/>
    </source>
</evidence>
<dbReference type="SMART" id="SM00382">
    <property type="entry name" value="AAA"/>
    <property type="match status" value="1"/>
</dbReference>
<proteinExistence type="inferred from homology"/>
<accession>A0ABP8QTG2</accession>